<evidence type="ECO:0000256" key="3">
    <source>
        <dbReference type="ARBA" id="ARBA00017467"/>
    </source>
</evidence>
<dbReference type="Proteomes" id="UP000682733">
    <property type="component" value="Unassembled WGS sequence"/>
</dbReference>
<sequence>MGLGGHTNEMFRLLSGIDRNIYKPRTYAIASTDAMSSKKLLQFEQECTNDINVSIIERSRHVGQNYFTSIFTTIWAFFTVIPLVYRIRPKVILINGPGTCIPIIIASLLLALLFIIKRPKIVFVESICRVQTLSLTGKILCYLPVNILVQWPQLTEKYPKTQYIGRLV</sequence>
<dbReference type="GO" id="GO:0006488">
    <property type="term" value="P:dolichol-linked oligosaccharide biosynthetic process"/>
    <property type="evidence" value="ECO:0007669"/>
    <property type="project" value="InterPro"/>
</dbReference>
<dbReference type="GO" id="GO:0043541">
    <property type="term" value="C:UDP-N-acetylglucosamine transferase complex"/>
    <property type="evidence" value="ECO:0007669"/>
    <property type="project" value="TreeGrafter"/>
</dbReference>
<organism evidence="10 13">
    <name type="scientific">Didymodactylos carnosus</name>
    <dbReference type="NCBI Taxonomy" id="1234261"/>
    <lineage>
        <taxon>Eukaryota</taxon>
        <taxon>Metazoa</taxon>
        <taxon>Spiralia</taxon>
        <taxon>Gnathifera</taxon>
        <taxon>Rotifera</taxon>
        <taxon>Eurotatoria</taxon>
        <taxon>Bdelloidea</taxon>
        <taxon>Philodinida</taxon>
        <taxon>Philodinidae</taxon>
        <taxon>Didymodactylos</taxon>
    </lineage>
</organism>
<evidence type="ECO:0000313" key="12">
    <source>
        <dbReference type="EMBL" id="CAF3683422.1"/>
    </source>
</evidence>
<reference evidence="10" key="1">
    <citation type="submission" date="2021-02" db="EMBL/GenBank/DDBJ databases">
        <authorList>
            <person name="Nowell W R."/>
        </authorList>
    </citation>
    <scope>NUCLEOTIDE SEQUENCE</scope>
</reference>
<dbReference type="AlphaFoldDB" id="A0A813ZMS7"/>
<protein>
    <recommendedName>
        <fullName evidence="3">UDP-N-acetylglucosamine transferase subunit ALG14</fullName>
    </recommendedName>
</protein>
<dbReference type="Proteomes" id="UP000677228">
    <property type="component" value="Unassembled WGS sequence"/>
</dbReference>
<dbReference type="PANTHER" id="PTHR12154:SF4">
    <property type="entry name" value="UDP-N-ACETYLGLUCOSAMINE TRANSFERASE SUBUNIT ALG14 HOMOLOG"/>
    <property type="match status" value="1"/>
</dbReference>
<dbReference type="EMBL" id="CAJOBA010001072">
    <property type="protein sequence ID" value="CAF3574415.1"/>
    <property type="molecule type" value="Genomic_DNA"/>
</dbReference>
<dbReference type="Proteomes" id="UP000681722">
    <property type="component" value="Unassembled WGS sequence"/>
</dbReference>
<comment type="caution">
    <text evidence="10">The sequence shown here is derived from an EMBL/GenBank/DDBJ whole genome shotgun (WGS) entry which is preliminary data.</text>
</comment>
<evidence type="ECO:0000313" key="9">
    <source>
        <dbReference type="EMBL" id="CAF0791770.1"/>
    </source>
</evidence>
<keyword evidence="13" id="KW-1185">Reference proteome</keyword>
<keyword evidence="6 8" id="KW-1133">Transmembrane helix</keyword>
<dbReference type="Pfam" id="PF08660">
    <property type="entry name" value="Alg14"/>
    <property type="match status" value="1"/>
</dbReference>
<dbReference type="InterPro" id="IPR013969">
    <property type="entry name" value="Oligosacch_biosynth_Alg14"/>
</dbReference>
<dbReference type="PANTHER" id="PTHR12154">
    <property type="entry name" value="GLYCOSYL TRANSFERASE-RELATED"/>
    <property type="match status" value="1"/>
</dbReference>
<accession>A0A813ZMS7</accession>
<evidence type="ECO:0000313" key="13">
    <source>
        <dbReference type="Proteomes" id="UP000663829"/>
    </source>
</evidence>
<feature type="transmembrane region" description="Helical" evidence="8">
    <location>
        <begin position="66"/>
        <end position="85"/>
    </location>
</feature>
<keyword evidence="7 8" id="KW-0472">Membrane</keyword>
<dbReference type="Gene3D" id="3.40.50.2000">
    <property type="entry name" value="Glycogen Phosphorylase B"/>
    <property type="match status" value="1"/>
</dbReference>
<evidence type="ECO:0000313" key="10">
    <source>
        <dbReference type="EMBL" id="CAF0900900.1"/>
    </source>
</evidence>
<dbReference type="OrthoDB" id="17098at2759"/>
<gene>
    <name evidence="10" type="ORF">GPM918_LOCUS8630</name>
    <name evidence="9" type="ORF">OVA965_LOCUS4170</name>
    <name evidence="12" type="ORF">SRO942_LOCUS8630</name>
    <name evidence="11" type="ORF">TMI583_LOCUS4168</name>
</gene>
<dbReference type="EMBL" id="CAJOBC010001525">
    <property type="protein sequence ID" value="CAF3683422.1"/>
    <property type="molecule type" value="Genomic_DNA"/>
</dbReference>
<evidence type="ECO:0000313" key="11">
    <source>
        <dbReference type="EMBL" id="CAF3574415.1"/>
    </source>
</evidence>
<dbReference type="EMBL" id="CAJNOK010001072">
    <property type="protein sequence ID" value="CAF0791770.1"/>
    <property type="molecule type" value="Genomic_DNA"/>
</dbReference>
<evidence type="ECO:0000256" key="2">
    <source>
        <dbReference type="ARBA" id="ARBA00009731"/>
    </source>
</evidence>
<dbReference type="EMBL" id="CAJNOQ010001525">
    <property type="protein sequence ID" value="CAF0900900.1"/>
    <property type="molecule type" value="Genomic_DNA"/>
</dbReference>
<evidence type="ECO:0000256" key="6">
    <source>
        <dbReference type="ARBA" id="ARBA00022989"/>
    </source>
</evidence>
<evidence type="ECO:0000256" key="7">
    <source>
        <dbReference type="ARBA" id="ARBA00023136"/>
    </source>
</evidence>
<keyword evidence="4 8" id="KW-0812">Transmembrane</keyword>
<evidence type="ECO:0000256" key="1">
    <source>
        <dbReference type="ARBA" id="ARBA00004389"/>
    </source>
</evidence>
<keyword evidence="5" id="KW-0256">Endoplasmic reticulum</keyword>
<name>A0A813ZMS7_9BILA</name>
<comment type="similarity">
    <text evidence="2">Belongs to the ALG14 family.</text>
</comment>
<evidence type="ECO:0000256" key="5">
    <source>
        <dbReference type="ARBA" id="ARBA00022824"/>
    </source>
</evidence>
<evidence type="ECO:0000256" key="4">
    <source>
        <dbReference type="ARBA" id="ARBA00022692"/>
    </source>
</evidence>
<dbReference type="Proteomes" id="UP000663829">
    <property type="component" value="Unassembled WGS sequence"/>
</dbReference>
<comment type="subcellular location">
    <subcellularLocation>
        <location evidence="1">Endoplasmic reticulum membrane</location>
        <topology evidence="1">Single-pass membrane protein</topology>
    </subcellularLocation>
</comment>
<dbReference type="GO" id="GO:0004577">
    <property type="term" value="F:N-acetylglucosaminyldiphosphodolichol N-acetylglucosaminyltransferase activity"/>
    <property type="evidence" value="ECO:0007669"/>
    <property type="project" value="TreeGrafter"/>
</dbReference>
<proteinExistence type="inferred from homology"/>
<evidence type="ECO:0000256" key="8">
    <source>
        <dbReference type="SAM" id="Phobius"/>
    </source>
</evidence>
<feature type="transmembrane region" description="Helical" evidence="8">
    <location>
        <begin position="91"/>
        <end position="116"/>
    </location>
</feature>